<evidence type="ECO:0000313" key="9">
    <source>
        <dbReference type="Proteomes" id="UP000317243"/>
    </source>
</evidence>
<feature type="compositionally biased region" description="Low complexity" evidence="6">
    <location>
        <begin position="78"/>
        <end position="89"/>
    </location>
</feature>
<keyword evidence="9" id="KW-1185">Reference proteome</keyword>
<name>A0A5C5VYC5_9PLAN</name>
<comment type="caution">
    <text evidence="8">The sequence shown here is derived from an EMBL/GenBank/DDBJ whole genome shotgun (WGS) entry which is preliminary data.</text>
</comment>
<dbReference type="OrthoDB" id="292587at2"/>
<organism evidence="8 9">
    <name type="scientific">Thalassoglobus neptunius</name>
    <dbReference type="NCBI Taxonomy" id="1938619"/>
    <lineage>
        <taxon>Bacteria</taxon>
        <taxon>Pseudomonadati</taxon>
        <taxon>Planctomycetota</taxon>
        <taxon>Planctomycetia</taxon>
        <taxon>Planctomycetales</taxon>
        <taxon>Planctomycetaceae</taxon>
        <taxon>Thalassoglobus</taxon>
    </lineage>
</organism>
<feature type="transmembrane region" description="Helical" evidence="7">
    <location>
        <begin position="12"/>
        <end position="31"/>
    </location>
</feature>
<dbReference type="GO" id="GO:0016020">
    <property type="term" value="C:membrane"/>
    <property type="evidence" value="ECO:0007669"/>
    <property type="project" value="InterPro"/>
</dbReference>
<keyword evidence="4 7" id="KW-1133">Transmembrane helix</keyword>
<accession>A0A5C5VYC5</accession>
<keyword evidence="5 7" id="KW-0472">Membrane</keyword>
<dbReference type="Pfam" id="PF04347">
    <property type="entry name" value="FliO"/>
    <property type="match status" value="1"/>
</dbReference>
<evidence type="ECO:0000256" key="1">
    <source>
        <dbReference type="ARBA" id="ARBA00004236"/>
    </source>
</evidence>
<feature type="transmembrane region" description="Helical" evidence="7">
    <location>
        <begin position="153"/>
        <end position="174"/>
    </location>
</feature>
<feature type="compositionally biased region" description="Acidic residues" evidence="6">
    <location>
        <begin position="91"/>
        <end position="110"/>
    </location>
</feature>
<evidence type="ECO:0000313" key="8">
    <source>
        <dbReference type="EMBL" id="TWT43025.1"/>
    </source>
</evidence>
<reference evidence="8 9" key="1">
    <citation type="submission" date="2019-02" db="EMBL/GenBank/DDBJ databases">
        <title>Deep-cultivation of Planctomycetes and their phenomic and genomic characterization uncovers novel biology.</title>
        <authorList>
            <person name="Wiegand S."/>
            <person name="Jogler M."/>
            <person name="Boedeker C."/>
            <person name="Pinto D."/>
            <person name="Vollmers J."/>
            <person name="Rivas-Marin E."/>
            <person name="Kohn T."/>
            <person name="Peeters S.H."/>
            <person name="Heuer A."/>
            <person name="Rast P."/>
            <person name="Oberbeckmann S."/>
            <person name="Bunk B."/>
            <person name="Jeske O."/>
            <person name="Meyerdierks A."/>
            <person name="Storesund J.E."/>
            <person name="Kallscheuer N."/>
            <person name="Luecker S."/>
            <person name="Lage O.M."/>
            <person name="Pohl T."/>
            <person name="Merkel B.J."/>
            <person name="Hornburger P."/>
            <person name="Mueller R.-W."/>
            <person name="Bruemmer F."/>
            <person name="Labrenz M."/>
            <person name="Spormann A.M."/>
            <person name="Op Den Camp H."/>
            <person name="Overmann J."/>
            <person name="Amann R."/>
            <person name="Jetten M.S.M."/>
            <person name="Mascher T."/>
            <person name="Medema M.H."/>
            <person name="Devos D.P."/>
            <person name="Kaster A.-K."/>
            <person name="Ovreas L."/>
            <person name="Rohde M."/>
            <person name="Galperin M.Y."/>
            <person name="Jogler C."/>
        </authorList>
    </citation>
    <scope>NUCLEOTIDE SEQUENCE [LARGE SCALE GENOMIC DNA]</scope>
    <source>
        <strain evidence="8 9">KOR42</strain>
    </source>
</reference>
<dbReference type="AlphaFoldDB" id="A0A5C5VYC5"/>
<dbReference type="EMBL" id="SIHI01000035">
    <property type="protein sequence ID" value="TWT43025.1"/>
    <property type="molecule type" value="Genomic_DNA"/>
</dbReference>
<keyword evidence="2" id="KW-1003">Cell membrane</keyword>
<evidence type="ECO:0008006" key="10">
    <source>
        <dbReference type="Google" id="ProtNLM"/>
    </source>
</evidence>
<feature type="compositionally biased region" description="Polar residues" evidence="6">
    <location>
        <begin position="114"/>
        <end position="126"/>
    </location>
</feature>
<dbReference type="InterPro" id="IPR022781">
    <property type="entry name" value="Flagellar_biosynth_FliO"/>
</dbReference>
<evidence type="ECO:0000256" key="6">
    <source>
        <dbReference type="SAM" id="MobiDB-lite"/>
    </source>
</evidence>
<evidence type="ECO:0000256" key="2">
    <source>
        <dbReference type="ARBA" id="ARBA00022475"/>
    </source>
</evidence>
<evidence type="ECO:0000256" key="4">
    <source>
        <dbReference type="ARBA" id="ARBA00022989"/>
    </source>
</evidence>
<protein>
    <recommendedName>
        <fullName evidence="10">Flagellar biosynthesis protein, FliO</fullName>
    </recommendedName>
</protein>
<sequence length="257" mass="28018">MIRVTFSMRRSFPVPIIAALWIMTALLAGPLSRGYAESYSVWRAIDPETDIDSLFTPPGVALVNPDPGLIEAAAAPIQQSTQQSTSRDSVSTEEQEISDTPSDNELDQPEDASNPASDAQSRVESEQFASLENFSPSILSSSDSQLNQHFPDLWTLIPMTSVVLVMALAAASLVKWYQSSRPMVDQQRVVRQVETLTIGARERLHLVAVHDENFLVAVDTHGIKSVTVVPSWARGIDPDSIVAPVEKTSDQGPFDAC</sequence>
<keyword evidence="3 7" id="KW-0812">Transmembrane</keyword>
<gene>
    <name evidence="8" type="ORF">KOR42_45550</name>
</gene>
<evidence type="ECO:0000256" key="5">
    <source>
        <dbReference type="ARBA" id="ARBA00023136"/>
    </source>
</evidence>
<evidence type="ECO:0000256" key="7">
    <source>
        <dbReference type="SAM" id="Phobius"/>
    </source>
</evidence>
<dbReference type="Proteomes" id="UP000317243">
    <property type="component" value="Unassembled WGS sequence"/>
</dbReference>
<comment type="subcellular location">
    <subcellularLocation>
        <location evidence="1">Cell membrane</location>
    </subcellularLocation>
</comment>
<evidence type="ECO:0000256" key="3">
    <source>
        <dbReference type="ARBA" id="ARBA00022692"/>
    </source>
</evidence>
<proteinExistence type="predicted"/>
<dbReference type="GO" id="GO:0044781">
    <property type="term" value="P:bacterial-type flagellum organization"/>
    <property type="evidence" value="ECO:0007669"/>
    <property type="project" value="InterPro"/>
</dbReference>
<feature type="region of interest" description="Disordered" evidence="6">
    <location>
        <begin position="75"/>
        <end position="126"/>
    </location>
</feature>